<keyword evidence="4" id="KW-1185">Reference proteome</keyword>
<feature type="transmembrane region" description="Helical" evidence="1">
    <location>
        <begin position="191"/>
        <end position="211"/>
    </location>
</feature>
<accession>A0A2G0CEM5</accession>
<feature type="transmembrane region" description="Helical" evidence="1">
    <location>
        <begin position="73"/>
        <end position="91"/>
    </location>
</feature>
<evidence type="ECO:0000256" key="1">
    <source>
        <dbReference type="SAM" id="Phobius"/>
    </source>
</evidence>
<evidence type="ECO:0000313" key="3">
    <source>
        <dbReference type="EMBL" id="PHK98429.1"/>
    </source>
</evidence>
<dbReference type="Proteomes" id="UP000226437">
    <property type="component" value="Unassembled WGS sequence"/>
</dbReference>
<dbReference type="OrthoDB" id="1494583at2"/>
<dbReference type="AlphaFoldDB" id="A0A2G0CEM5"/>
<keyword evidence="1" id="KW-0472">Membrane</keyword>
<keyword evidence="2" id="KW-0732">Signal</keyword>
<dbReference type="InterPro" id="IPR025367">
    <property type="entry name" value="DUF4271"/>
</dbReference>
<feature type="transmembrane region" description="Helical" evidence="1">
    <location>
        <begin position="122"/>
        <end position="142"/>
    </location>
</feature>
<protein>
    <recommendedName>
        <fullName evidence="5">DUF4271 domain-containing protein</fullName>
    </recommendedName>
</protein>
<evidence type="ECO:0000256" key="2">
    <source>
        <dbReference type="SAM" id="SignalP"/>
    </source>
</evidence>
<dbReference type="EMBL" id="PDLO01000004">
    <property type="protein sequence ID" value="PHK98429.1"/>
    <property type="molecule type" value="Genomic_DNA"/>
</dbReference>
<comment type="caution">
    <text evidence="3">The sequence shown here is derived from an EMBL/GenBank/DDBJ whole genome shotgun (WGS) entry which is preliminary data.</text>
</comment>
<dbReference type="Pfam" id="PF14093">
    <property type="entry name" value="DUF4271"/>
    <property type="match status" value="1"/>
</dbReference>
<organism evidence="3 4">
    <name type="scientific">Neolewinella marina</name>
    <dbReference type="NCBI Taxonomy" id="438751"/>
    <lineage>
        <taxon>Bacteria</taxon>
        <taxon>Pseudomonadati</taxon>
        <taxon>Bacteroidota</taxon>
        <taxon>Saprospiria</taxon>
        <taxon>Saprospirales</taxon>
        <taxon>Lewinellaceae</taxon>
        <taxon>Neolewinella</taxon>
    </lineage>
</organism>
<feature type="transmembrane region" description="Helical" evidence="1">
    <location>
        <begin position="258"/>
        <end position="277"/>
    </location>
</feature>
<feature type="transmembrane region" description="Helical" evidence="1">
    <location>
        <begin position="223"/>
        <end position="246"/>
    </location>
</feature>
<reference evidence="3 4" key="1">
    <citation type="submission" date="2017-10" db="EMBL/GenBank/DDBJ databases">
        <title>The draft genome sequence of Lewinella marina KCTC 32374.</title>
        <authorList>
            <person name="Wang K."/>
        </authorList>
    </citation>
    <scope>NUCLEOTIDE SEQUENCE [LARGE SCALE GENOMIC DNA]</scope>
    <source>
        <strain evidence="3 4">MKG-38</strain>
    </source>
</reference>
<proteinExistence type="predicted"/>
<evidence type="ECO:0000313" key="4">
    <source>
        <dbReference type="Proteomes" id="UP000226437"/>
    </source>
</evidence>
<feature type="signal peptide" evidence="2">
    <location>
        <begin position="1"/>
        <end position="23"/>
    </location>
</feature>
<gene>
    <name evidence="3" type="ORF">CGL56_12110</name>
</gene>
<keyword evidence="1" id="KW-0812">Transmembrane</keyword>
<evidence type="ECO:0008006" key="5">
    <source>
        <dbReference type="Google" id="ProtNLM"/>
    </source>
</evidence>
<feature type="transmembrane region" description="Helical" evidence="1">
    <location>
        <begin position="154"/>
        <end position="179"/>
    </location>
</feature>
<sequence>MRHFILIGWLLVAGGLLPGQAPADDPVEATAVRDTTANPFDLYPSSPEAAAEVARPGPAADSPAPSSPGGEPVVFVHLLLVVMVTSLWVLFRDLLKQCIAAILNDSMMTQLFRRRSGGQISALWLCYLFFLLSAGFYLYLLATGFGVALPGGVWTGWLITSLIVAGVVGLKFFVLLLLGRIFPLRKELSRYTFVLMVFSILSGIVLVPLNLLASYAPPAYREYFLWAGLGVLALIYLVHLVRGLFIANHYVGNRPLHFLLYICTIEIAPLLLVYRYLSTAVI</sequence>
<feature type="chain" id="PRO_5013578549" description="DUF4271 domain-containing protein" evidence="2">
    <location>
        <begin position="24"/>
        <end position="282"/>
    </location>
</feature>
<name>A0A2G0CEM5_9BACT</name>
<dbReference type="RefSeq" id="WP_099106815.1">
    <property type="nucleotide sequence ID" value="NZ_JAATJF010000004.1"/>
</dbReference>
<keyword evidence="1" id="KW-1133">Transmembrane helix</keyword>